<dbReference type="HOGENOM" id="CLU_039886_1_0_1"/>
<feature type="compositionally biased region" description="Pro residues" evidence="4">
    <location>
        <begin position="228"/>
        <end position="251"/>
    </location>
</feature>
<evidence type="ECO:0000313" key="6">
    <source>
        <dbReference type="EnsemblPlants" id="LPERR07G09350.1"/>
    </source>
</evidence>
<dbReference type="Gramene" id="LPERR07G09350.1">
    <property type="protein sequence ID" value="LPERR07G09350.1"/>
    <property type="gene ID" value="LPERR07G09350"/>
</dbReference>
<dbReference type="AlphaFoldDB" id="A0A0D9WXU7"/>
<feature type="compositionally biased region" description="Basic and acidic residues" evidence="4">
    <location>
        <begin position="271"/>
        <end position="308"/>
    </location>
</feature>
<dbReference type="SUPFAM" id="SSF55008">
    <property type="entry name" value="HMA, heavy metal-associated domain"/>
    <property type="match status" value="2"/>
</dbReference>
<evidence type="ECO:0000259" key="5">
    <source>
        <dbReference type="PROSITE" id="PS50846"/>
    </source>
</evidence>
<reference evidence="6" key="3">
    <citation type="submission" date="2015-04" db="UniProtKB">
        <authorList>
            <consortium name="EnsemblPlants"/>
        </authorList>
    </citation>
    <scope>IDENTIFICATION</scope>
</reference>
<feature type="compositionally biased region" description="Low complexity" evidence="4">
    <location>
        <begin position="8"/>
        <end position="28"/>
    </location>
</feature>
<keyword evidence="2" id="KW-0636">Prenylation</keyword>
<dbReference type="eggNOG" id="KOG1603">
    <property type="taxonomic scope" value="Eukaryota"/>
</dbReference>
<dbReference type="EnsemblPlants" id="LPERR07G09350.1">
    <property type="protein sequence ID" value="LPERR07G09350.1"/>
    <property type="gene ID" value="LPERR07G09350"/>
</dbReference>
<feature type="region of interest" description="Disordered" evidence="4">
    <location>
        <begin position="226"/>
        <end position="321"/>
    </location>
</feature>
<dbReference type="GO" id="GO:0046872">
    <property type="term" value="F:metal ion binding"/>
    <property type="evidence" value="ECO:0007669"/>
    <property type="project" value="UniProtKB-KW"/>
</dbReference>
<dbReference type="Proteomes" id="UP000032180">
    <property type="component" value="Chromosome 7"/>
</dbReference>
<dbReference type="PANTHER" id="PTHR46195">
    <property type="entry name" value="HEAVY METAL-ASSOCIATED ISOPRENYLATED PLANT PROTEIN 7"/>
    <property type="match status" value="1"/>
</dbReference>
<keyword evidence="1" id="KW-0479">Metal-binding</keyword>
<feature type="region of interest" description="Disordered" evidence="4">
    <location>
        <begin position="1"/>
        <end position="37"/>
    </location>
</feature>
<name>A0A0D9WXU7_9ORYZ</name>
<dbReference type="CDD" id="cd00371">
    <property type="entry name" value="HMA"/>
    <property type="match status" value="2"/>
</dbReference>
<dbReference type="PROSITE" id="PS50846">
    <property type="entry name" value="HMA_2"/>
    <property type="match status" value="1"/>
</dbReference>
<feature type="compositionally biased region" description="Basic and acidic residues" evidence="4">
    <location>
        <begin position="132"/>
        <end position="146"/>
    </location>
</feature>
<dbReference type="PANTHER" id="PTHR46195:SF7">
    <property type="entry name" value="OS07G0298900 PROTEIN"/>
    <property type="match status" value="1"/>
</dbReference>
<protein>
    <recommendedName>
        <fullName evidence="5">HMA domain-containing protein</fullName>
    </recommendedName>
</protein>
<sequence>MQWRSRKPSAPAGGDPDGGVNVDAAAVGEDGEDNKKKTTTTKAAAAAEAVIIISVPVHCDGCARKLRRSVQRLDGVEEVTVDCRTNTVVVRGLKAEEDPAGVLEVVERRTGKKALLLSSSPAKPPPSSLGKKSTEAPKRDAAEHDTGKEMVDEDMEMVVVMRIDLHCEACCEEINRRILKIKGVDEVVPHMKSSQVMVRGKIEPATLVGHIHKWTGRRAAIIRAEPLHPLPPPSQSPPQSPKVGDEPPPAGETPQVKKETKEGDPSPDDGLQEKKGGEADEEKKEEEPAEKKGGGEEKVDADPKHQIDNPDDPINGAAGEESHNKKDHMFRVAFPESVVAVAPESQRLAMNNLHQCYYYPAYPYAYPCHQYYQYPQQNMHAVGNYPTMYGYYPYRVPEAFSDENPNICTVM</sequence>
<feature type="region of interest" description="Disordered" evidence="4">
    <location>
        <begin position="114"/>
        <end position="146"/>
    </location>
</feature>
<reference evidence="7" key="2">
    <citation type="submission" date="2013-12" db="EMBL/GenBank/DDBJ databases">
        <authorList>
            <person name="Yu Y."/>
            <person name="Lee S."/>
            <person name="de Baynast K."/>
            <person name="Wissotski M."/>
            <person name="Liu L."/>
            <person name="Talag J."/>
            <person name="Goicoechea J."/>
            <person name="Angelova A."/>
            <person name="Jetty R."/>
            <person name="Kudrna D."/>
            <person name="Golser W."/>
            <person name="Rivera L."/>
            <person name="Zhang J."/>
            <person name="Wing R."/>
        </authorList>
    </citation>
    <scope>NUCLEOTIDE SEQUENCE</scope>
</reference>
<reference evidence="6 7" key="1">
    <citation type="submission" date="2012-08" db="EMBL/GenBank/DDBJ databases">
        <title>Oryza genome evolution.</title>
        <authorList>
            <person name="Wing R.A."/>
        </authorList>
    </citation>
    <scope>NUCLEOTIDE SEQUENCE</scope>
</reference>
<evidence type="ECO:0000256" key="3">
    <source>
        <dbReference type="ARBA" id="ARBA00024045"/>
    </source>
</evidence>
<organism evidence="6 7">
    <name type="scientific">Leersia perrieri</name>
    <dbReference type="NCBI Taxonomy" id="77586"/>
    <lineage>
        <taxon>Eukaryota</taxon>
        <taxon>Viridiplantae</taxon>
        <taxon>Streptophyta</taxon>
        <taxon>Embryophyta</taxon>
        <taxon>Tracheophyta</taxon>
        <taxon>Spermatophyta</taxon>
        <taxon>Magnoliopsida</taxon>
        <taxon>Liliopsida</taxon>
        <taxon>Poales</taxon>
        <taxon>Poaceae</taxon>
        <taxon>BOP clade</taxon>
        <taxon>Oryzoideae</taxon>
        <taxon>Oryzeae</taxon>
        <taxon>Oryzinae</taxon>
        <taxon>Leersia</taxon>
    </lineage>
</organism>
<dbReference type="Gene3D" id="3.30.70.100">
    <property type="match status" value="2"/>
</dbReference>
<keyword evidence="7" id="KW-1185">Reference proteome</keyword>
<accession>A0A0D9WXU7</accession>
<dbReference type="InterPro" id="IPR036163">
    <property type="entry name" value="HMA_dom_sf"/>
</dbReference>
<proteinExistence type="inferred from homology"/>
<evidence type="ECO:0000313" key="7">
    <source>
        <dbReference type="Proteomes" id="UP000032180"/>
    </source>
</evidence>
<evidence type="ECO:0000256" key="1">
    <source>
        <dbReference type="ARBA" id="ARBA00022723"/>
    </source>
</evidence>
<comment type="similarity">
    <text evidence="3">Belongs to the HIPP family.</text>
</comment>
<keyword evidence="2" id="KW-0449">Lipoprotein</keyword>
<evidence type="ECO:0000256" key="2">
    <source>
        <dbReference type="ARBA" id="ARBA00023289"/>
    </source>
</evidence>
<dbReference type="InterPro" id="IPR044577">
    <property type="entry name" value="HIPP4/7/8/17/18/19"/>
</dbReference>
<dbReference type="STRING" id="77586.A0A0D9WXU7"/>
<dbReference type="Pfam" id="PF00403">
    <property type="entry name" value="HMA"/>
    <property type="match status" value="2"/>
</dbReference>
<feature type="domain" description="HMA" evidence="5">
    <location>
        <begin position="48"/>
        <end position="114"/>
    </location>
</feature>
<feature type="compositionally biased region" description="Basic and acidic residues" evidence="4">
    <location>
        <begin position="255"/>
        <end position="264"/>
    </location>
</feature>
<evidence type="ECO:0000256" key="4">
    <source>
        <dbReference type="SAM" id="MobiDB-lite"/>
    </source>
</evidence>
<dbReference type="InterPro" id="IPR006121">
    <property type="entry name" value="HMA_dom"/>
</dbReference>